<evidence type="ECO:0000256" key="4">
    <source>
        <dbReference type="ARBA" id="ARBA00022989"/>
    </source>
</evidence>
<feature type="transmembrane region" description="Helical" evidence="6">
    <location>
        <begin position="112"/>
        <end position="133"/>
    </location>
</feature>
<dbReference type="PANTHER" id="PTHR23502">
    <property type="entry name" value="MAJOR FACILITATOR SUPERFAMILY"/>
    <property type="match status" value="1"/>
</dbReference>
<sequence length="208" mass="22836">MGVSLGPALGPIVGGLLTEYLGWRSIFWFLAIFSGSIFFIYFAFVPETARSVVGNGSIPPSPIFMTPFQYAEHRNKPSPGVSDATQVQLKTVRERMNPLAALKILTEREGGVTLGFGSLMYGGFFMVLTTLPIQLEERFGFNAAQIGLCYLPAFVGALGRLQGRPASWIRYTLSRIRGGQGTHSETMGFEYAKETFNALGKDFRFQVG</sequence>
<dbReference type="PANTHER" id="PTHR23502:SF51">
    <property type="entry name" value="QUINIDINE RESISTANCE PROTEIN 1-RELATED"/>
    <property type="match status" value="1"/>
</dbReference>
<evidence type="ECO:0000256" key="1">
    <source>
        <dbReference type="ARBA" id="ARBA00004141"/>
    </source>
</evidence>
<reference evidence="8" key="1">
    <citation type="submission" date="2018-03" db="EMBL/GenBank/DDBJ databases">
        <authorList>
            <person name="Guldener U."/>
        </authorList>
    </citation>
    <scope>NUCLEOTIDE SEQUENCE</scope>
</reference>
<dbReference type="Pfam" id="PF07690">
    <property type="entry name" value="MFS_1"/>
    <property type="match status" value="1"/>
</dbReference>
<evidence type="ECO:0000256" key="6">
    <source>
        <dbReference type="SAM" id="Phobius"/>
    </source>
</evidence>
<evidence type="ECO:0000313" key="9">
    <source>
        <dbReference type="Proteomes" id="UP001187682"/>
    </source>
</evidence>
<feature type="domain" description="Major facilitator superfamily (MFS) profile" evidence="7">
    <location>
        <begin position="1"/>
        <end position="208"/>
    </location>
</feature>
<comment type="subcellular location">
    <subcellularLocation>
        <location evidence="1">Membrane</location>
        <topology evidence="1">Multi-pass membrane protein</topology>
    </subcellularLocation>
</comment>
<evidence type="ECO:0000256" key="5">
    <source>
        <dbReference type="ARBA" id="ARBA00023136"/>
    </source>
</evidence>
<dbReference type="SUPFAM" id="SSF103473">
    <property type="entry name" value="MFS general substrate transporter"/>
    <property type="match status" value="1"/>
</dbReference>
<dbReference type="InterPro" id="IPR020846">
    <property type="entry name" value="MFS_dom"/>
</dbReference>
<protein>
    <recommendedName>
        <fullName evidence="7">Major facilitator superfamily (MFS) profile domain-containing protein</fullName>
    </recommendedName>
</protein>
<feature type="transmembrane region" description="Helical" evidence="6">
    <location>
        <begin position="26"/>
        <end position="45"/>
    </location>
</feature>
<keyword evidence="4 6" id="KW-1133">Transmembrane helix</keyword>
<keyword evidence="5 6" id="KW-0472">Membrane</keyword>
<dbReference type="InterPro" id="IPR011701">
    <property type="entry name" value="MFS"/>
</dbReference>
<dbReference type="EMBL" id="ONZQ02000005">
    <property type="protein sequence ID" value="SPO01851.1"/>
    <property type="molecule type" value="Genomic_DNA"/>
</dbReference>
<comment type="caution">
    <text evidence="8">The sequence shown here is derived from an EMBL/GenBank/DDBJ whole genome shotgun (WGS) entry which is preliminary data.</text>
</comment>
<dbReference type="GO" id="GO:0005886">
    <property type="term" value="C:plasma membrane"/>
    <property type="evidence" value="ECO:0007669"/>
    <property type="project" value="TreeGrafter"/>
</dbReference>
<dbReference type="GO" id="GO:0022857">
    <property type="term" value="F:transmembrane transporter activity"/>
    <property type="evidence" value="ECO:0007669"/>
    <property type="project" value="InterPro"/>
</dbReference>
<evidence type="ECO:0000313" key="8">
    <source>
        <dbReference type="EMBL" id="SPO01851.1"/>
    </source>
</evidence>
<feature type="transmembrane region" description="Helical" evidence="6">
    <location>
        <begin position="139"/>
        <end position="161"/>
    </location>
</feature>
<organism evidence="8 9">
    <name type="scientific">Cephalotrichum gorgonifer</name>
    <dbReference type="NCBI Taxonomy" id="2041049"/>
    <lineage>
        <taxon>Eukaryota</taxon>
        <taxon>Fungi</taxon>
        <taxon>Dikarya</taxon>
        <taxon>Ascomycota</taxon>
        <taxon>Pezizomycotina</taxon>
        <taxon>Sordariomycetes</taxon>
        <taxon>Hypocreomycetidae</taxon>
        <taxon>Microascales</taxon>
        <taxon>Microascaceae</taxon>
        <taxon>Cephalotrichum</taxon>
    </lineage>
</organism>
<name>A0AAE8MWA1_9PEZI</name>
<dbReference type="PROSITE" id="PS50850">
    <property type="entry name" value="MFS"/>
    <property type="match status" value="1"/>
</dbReference>
<keyword evidence="2" id="KW-0813">Transport</keyword>
<evidence type="ECO:0000256" key="3">
    <source>
        <dbReference type="ARBA" id="ARBA00022692"/>
    </source>
</evidence>
<dbReference type="InterPro" id="IPR036259">
    <property type="entry name" value="MFS_trans_sf"/>
</dbReference>
<dbReference type="Proteomes" id="UP001187682">
    <property type="component" value="Unassembled WGS sequence"/>
</dbReference>
<keyword evidence="9" id="KW-1185">Reference proteome</keyword>
<gene>
    <name evidence="8" type="ORF">DNG_04524</name>
</gene>
<proteinExistence type="predicted"/>
<evidence type="ECO:0000259" key="7">
    <source>
        <dbReference type="PROSITE" id="PS50850"/>
    </source>
</evidence>
<dbReference type="Gene3D" id="1.20.1250.20">
    <property type="entry name" value="MFS general substrate transporter like domains"/>
    <property type="match status" value="1"/>
</dbReference>
<dbReference type="AlphaFoldDB" id="A0AAE8MWA1"/>
<evidence type="ECO:0000256" key="2">
    <source>
        <dbReference type="ARBA" id="ARBA00022448"/>
    </source>
</evidence>
<accession>A0AAE8MWA1</accession>
<keyword evidence="3 6" id="KW-0812">Transmembrane</keyword>